<dbReference type="Proteomes" id="UP000219193">
    <property type="component" value="Unassembled WGS sequence"/>
</dbReference>
<dbReference type="GO" id="GO:0000160">
    <property type="term" value="P:phosphorelay signal transduction system"/>
    <property type="evidence" value="ECO:0007669"/>
    <property type="project" value="InterPro"/>
</dbReference>
<dbReference type="EMBL" id="OCMF01000004">
    <property type="protein sequence ID" value="SOC81123.1"/>
    <property type="molecule type" value="Genomic_DNA"/>
</dbReference>
<keyword evidence="1 2" id="KW-0597">Phosphoprotein</keyword>
<sequence>MITTPLRILLVEDNEADVLITRRTIGKLVEKPEIEVVEDLTSCKSKLISFLPDVVISDYNLPTCTGLDVLQLVQEKSPELPVIFLTGTIHDEELAANTILAGASGYILKKDMNNLAEKLRPLLKKVVFKMDAKDEVRERLRQNRIAINQIYDYLDNLKLDNKEQKDNMGKIKRTIRNFEIGDDDDKKT</sequence>
<dbReference type="CDD" id="cd00156">
    <property type="entry name" value="REC"/>
    <property type="match status" value="1"/>
</dbReference>
<dbReference type="PROSITE" id="PS50110">
    <property type="entry name" value="RESPONSE_REGULATORY"/>
    <property type="match status" value="1"/>
</dbReference>
<name>A0A285X703_9FLAO</name>
<evidence type="ECO:0000259" key="3">
    <source>
        <dbReference type="PROSITE" id="PS50110"/>
    </source>
</evidence>
<proteinExistence type="predicted"/>
<dbReference type="InterPro" id="IPR001789">
    <property type="entry name" value="Sig_transdc_resp-reg_receiver"/>
</dbReference>
<dbReference type="InterPro" id="IPR050595">
    <property type="entry name" value="Bact_response_regulator"/>
</dbReference>
<dbReference type="Pfam" id="PF00072">
    <property type="entry name" value="Response_reg"/>
    <property type="match status" value="1"/>
</dbReference>
<dbReference type="PANTHER" id="PTHR44591:SF3">
    <property type="entry name" value="RESPONSE REGULATORY DOMAIN-CONTAINING PROTEIN"/>
    <property type="match status" value="1"/>
</dbReference>
<dbReference type="InterPro" id="IPR011006">
    <property type="entry name" value="CheY-like_superfamily"/>
</dbReference>
<dbReference type="RefSeq" id="WP_097056899.1">
    <property type="nucleotide sequence ID" value="NZ_OCMF01000004.1"/>
</dbReference>
<evidence type="ECO:0000256" key="1">
    <source>
        <dbReference type="ARBA" id="ARBA00022553"/>
    </source>
</evidence>
<dbReference type="SUPFAM" id="SSF52172">
    <property type="entry name" value="CheY-like"/>
    <property type="match status" value="1"/>
</dbReference>
<evidence type="ECO:0000313" key="5">
    <source>
        <dbReference type="Proteomes" id="UP000219193"/>
    </source>
</evidence>
<protein>
    <submittedName>
        <fullName evidence="4">Response regulator receiver domain-containing protein</fullName>
    </submittedName>
</protein>
<organism evidence="4 5">
    <name type="scientific">Salinimicrobium sediminis</name>
    <dbReference type="NCBI Taxonomy" id="1343891"/>
    <lineage>
        <taxon>Bacteria</taxon>
        <taxon>Pseudomonadati</taxon>
        <taxon>Bacteroidota</taxon>
        <taxon>Flavobacteriia</taxon>
        <taxon>Flavobacteriales</taxon>
        <taxon>Flavobacteriaceae</taxon>
        <taxon>Salinimicrobium</taxon>
    </lineage>
</organism>
<feature type="domain" description="Response regulatory" evidence="3">
    <location>
        <begin position="7"/>
        <end position="124"/>
    </location>
</feature>
<gene>
    <name evidence="4" type="ORF">SAMN06296241_2695</name>
</gene>
<dbReference type="Gene3D" id="3.40.50.2300">
    <property type="match status" value="1"/>
</dbReference>
<reference evidence="5" key="1">
    <citation type="submission" date="2017-09" db="EMBL/GenBank/DDBJ databases">
        <authorList>
            <person name="Varghese N."/>
            <person name="Submissions S."/>
        </authorList>
    </citation>
    <scope>NUCLEOTIDE SEQUENCE [LARGE SCALE GENOMIC DNA]</scope>
    <source>
        <strain evidence="5">CGMCC 1.12641</strain>
    </source>
</reference>
<dbReference type="SMART" id="SM00448">
    <property type="entry name" value="REC"/>
    <property type="match status" value="1"/>
</dbReference>
<evidence type="ECO:0000256" key="2">
    <source>
        <dbReference type="PROSITE-ProRule" id="PRU00169"/>
    </source>
</evidence>
<keyword evidence="5" id="KW-1185">Reference proteome</keyword>
<accession>A0A285X703</accession>
<evidence type="ECO:0000313" key="4">
    <source>
        <dbReference type="EMBL" id="SOC81123.1"/>
    </source>
</evidence>
<dbReference type="PANTHER" id="PTHR44591">
    <property type="entry name" value="STRESS RESPONSE REGULATOR PROTEIN 1"/>
    <property type="match status" value="1"/>
</dbReference>
<dbReference type="OrthoDB" id="794741at2"/>
<feature type="modified residue" description="4-aspartylphosphate" evidence="2">
    <location>
        <position position="58"/>
    </location>
</feature>
<dbReference type="AlphaFoldDB" id="A0A285X703"/>